<organism evidence="1">
    <name type="scientific">Anguilla anguilla</name>
    <name type="common">European freshwater eel</name>
    <name type="synonym">Muraena anguilla</name>
    <dbReference type="NCBI Taxonomy" id="7936"/>
    <lineage>
        <taxon>Eukaryota</taxon>
        <taxon>Metazoa</taxon>
        <taxon>Chordata</taxon>
        <taxon>Craniata</taxon>
        <taxon>Vertebrata</taxon>
        <taxon>Euteleostomi</taxon>
        <taxon>Actinopterygii</taxon>
        <taxon>Neopterygii</taxon>
        <taxon>Teleostei</taxon>
        <taxon>Anguilliformes</taxon>
        <taxon>Anguillidae</taxon>
        <taxon>Anguilla</taxon>
    </lineage>
</organism>
<proteinExistence type="predicted"/>
<sequence length="48" mass="5439">MILVSVYFGGFHLGCPFELIFMCLRLGGGSYCDCSFIYSKGFFFGIMY</sequence>
<reference evidence="1" key="1">
    <citation type="submission" date="2014-11" db="EMBL/GenBank/DDBJ databases">
        <authorList>
            <person name="Amaro Gonzalez C."/>
        </authorList>
    </citation>
    <scope>NUCLEOTIDE SEQUENCE</scope>
</reference>
<dbReference type="AlphaFoldDB" id="A0A0E9QC14"/>
<protein>
    <submittedName>
        <fullName evidence="1">Uncharacterized protein</fullName>
    </submittedName>
</protein>
<dbReference type="EMBL" id="GBXM01094258">
    <property type="protein sequence ID" value="JAH14319.1"/>
    <property type="molecule type" value="Transcribed_RNA"/>
</dbReference>
<reference evidence="1" key="2">
    <citation type="journal article" date="2015" name="Fish Shellfish Immunol.">
        <title>Early steps in the European eel (Anguilla anguilla)-Vibrio vulnificus interaction in the gills: Role of the RtxA13 toxin.</title>
        <authorList>
            <person name="Callol A."/>
            <person name="Pajuelo D."/>
            <person name="Ebbesson L."/>
            <person name="Teles M."/>
            <person name="MacKenzie S."/>
            <person name="Amaro C."/>
        </authorList>
    </citation>
    <scope>NUCLEOTIDE SEQUENCE</scope>
</reference>
<accession>A0A0E9QC14</accession>
<name>A0A0E9QC14_ANGAN</name>
<evidence type="ECO:0000313" key="1">
    <source>
        <dbReference type="EMBL" id="JAH14319.1"/>
    </source>
</evidence>